<protein>
    <recommendedName>
        <fullName evidence="4">Exocyst complex component</fullName>
    </recommendedName>
</protein>
<keyword evidence="3 4" id="KW-0268">Exocytosis</keyword>
<evidence type="ECO:0000313" key="8">
    <source>
        <dbReference type="Proteomes" id="UP000243579"/>
    </source>
</evidence>
<dbReference type="PANTHER" id="PTHR13043">
    <property type="entry name" value="EXOCYST COMPLEX COMPONENT SEC5"/>
    <property type="match status" value="1"/>
</dbReference>
<dbReference type="GO" id="GO:0006887">
    <property type="term" value="P:exocytosis"/>
    <property type="evidence" value="ECO:0007669"/>
    <property type="project" value="UniProtKB-KW"/>
</dbReference>
<evidence type="ECO:0000256" key="1">
    <source>
        <dbReference type="ARBA" id="ARBA00010578"/>
    </source>
</evidence>
<reference evidence="7 8" key="1">
    <citation type="journal article" date="2014" name="Genome Biol. Evol.">
        <title>The secreted proteins of Achlya hypogyna and Thraustotheca clavata identify the ancestral oomycete secretome and reveal gene acquisitions by horizontal gene transfer.</title>
        <authorList>
            <person name="Misner I."/>
            <person name="Blouin N."/>
            <person name="Leonard G."/>
            <person name="Richards T.A."/>
            <person name="Lane C.E."/>
        </authorList>
    </citation>
    <scope>NUCLEOTIDE SEQUENCE [LARGE SCALE GENOMIC DNA]</scope>
    <source>
        <strain evidence="7 8">ATCC 48635</strain>
    </source>
</reference>
<dbReference type="PANTHER" id="PTHR13043:SF1">
    <property type="entry name" value="EXOCYST COMPLEX COMPONENT 2"/>
    <property type="match status" value="1"/>
</dbReference>
<evidence type="ECO:0000256" key="3">
    <source>
        <dbReference type="ARBA" id="ARBA00022483"/>
    </source>
</evidence>
<feature type="domain" description="Exocyst complex component EXOC2/Sec5 N-terminal" evidence="6">
    <location>
        <begin position="17"/>
        <end position="570"/>
    </location>
</feature>
<organism evidence="7 8">
    <name type="scientific">Achlya hypogyna</name>
    <name type="common">Oomycete</name>
    <name type="synonym">Protoachlya hypogyna</name>
    <dbReference type="NCBI Taxonomy" id="1202772"/>
    <lineage>
        <taxon>Eukaryota</taxon>
        <taxon>Sar</taxon>
        <taxon>Stramenopiles</taxon>
        <taxon>Oomycota</taxon>
        <taxon>Saprolegniomycetes</taxon>
        <taxon>Saprolegniales</taxon>
        <taxon>Achlyaceae</taxon>
        <taxon>Achlya</taxon>
    </lineage>
</organism>
<accession>A0A1V9ZKQ3</accession>
<comment type="function">
    <text evidence="4">Component of the exocyst complex involved in the docking of exocytic vesicles with fusion sites on the plasma membrane.</text>
</comment>
<dbReference type="Pfam" id="PF15469">
    <property type="entry name" value="Sec5"/>
    <property type="match status" value="1"/>
</dbReference>
<proteinExistence type="inferred from homology"/>
<evidence type="ECO:0000256" key="4">
    <source>
        <dbReference type="RuleBase" id="RU365069"/>
    </source>
</evidence>
<dbReference type="STRING" id="1202772.A0A1V9ZKQ3"/>
<keyword evidence="5" id="KW-0175">Coiled coil</keyword>
<dbReference type="Proteomes" id="UP000243579">
    <property type="component" value="Unassembled WGS sequence"/>
</dbReference>
<dbReference type="GO" id="GO:0000145">
    <property type="term" value="C:exocyst"/>
    <property type="evidence" value="ECO:0007669"/>
    <property type="project" value="UniProtKB-UniRule"/>
</dbReference>
<comment type="similarity">
    <text evidence="1 4">Belongs to the SEC5 family.</text>
</comment>
<dbReference type="AlphaFoldDB" id="A0A1V9ZKQ3"/>
<dbReference type="OrthoDB" id="26242at2759"/>
<evidence type="ECO:0000256" key="2">
    <source>
        <dbReference type="ARBA" id="ARBA00022448"/>
    </source>
</evidence>
<keyword evidence="4" id="KW-0653">Protein transport</keyword>
<evidence type="ECO:0000313" key="7">
    <source>
        <dbReference type="EMBL" id="OQR98573.1"/>
    </source>
</evidence>
<comment type="subunit">
    <text evidence="4">Component of the exocyst complex.</text>
</comment>
<dbReference type="InterPro" id="IPR039481">
    <property type="entry name" value="EXOC2/Sec5_N_dom"/>
</dbReference>
<dbReference type="GO" id="GO:0006893">
    <property type="term" value="P:Golgi to plasma membrane transport"/>
    <property type="evidence" value="ECO:0007669"/>
    <property type="project" value="UniProtKB-UniRule"/>
</dbReference>
<keyword evidence="8" id="KW-1185">Reference proteome</keyword>
<sequence>MIPSEEDDFLKEVIDPKLDMNSTEFNATAFLAAKHADTKYSALVAELERLKRSTSDKTEQLKALVASHFDQYLSCHEAIREVAEEIRAHESDSERLREAFRDLKATTDKTLSLMLQRCEEQRKTRHALAVLARFRTFFEIPARMRASLSQRDYAKLVEDYLQLKAHAGKANMAILKPVLEAAQKTACQANDTFLKVLHDPDASQQELKTAIQAIDDLGLTSDAALLCVKQQLTDIERILTSLNGSAIVPDAASKAARVPVKAKDRLGSAAAVVRSSAEIIHDCGAIVGRFKRGLWAVICDTISLSTLSAKEQEAIHTSTSDILSTCVRLLREQTLYTTNVTADTVASLHDIFVHLDSLRPCPDSVLNAKLDALKAAFCEQVRTDVLLAFATATTHAAEEHWAESVEQQHTLWLAGVATVEEANSSLLMQRDKPPVLNTIARAFLAVFCGWWHELQPVLILALETNTSPTEDGHARFCATLLQSVVAHAQSLVAVFAQSVALQLEPESDPGSYGCLVLVANCLALQGHAEFISVVNELRNMQADIASLSQPLAAAIEASAKLFVQSRVSTLEETLVADESYFVGGDDAADYGDVRQYVFRVLHLLVTWRGQIEFCVDTTCPEIVHALLVQCGDALLRFFEARAQSADEASAEATWLCTHLLVEATFFRHALAAFLQRPVAWDAFMATLEPKTSRDVVAGLVSQVQLQTQMYRLSLRK</sequence>
<dbReference type="GO" id="GO:0015031">
    <property type="term" value="P:protein transport"/>
    <property type="evidence" value="ECO:0007669"/>
    <property type="project" value="UniProtKB-KW"/>
</dbReference>
<comment type="caution">
    <text evidence="7">The sequence shown here is derived from an EMBL/GenBank/DDBJ whole genome shotgun (WGS) entry which is preliminary data.</text>
</comment>
<evidence type="ECO:0000256" key="5">
    <source>
        <dbReference type="SAM" id="Coils"/>
    </source>
</evidence>
<dbReference type="EMBL" id="JNBR01000082">
    <property type="protein sequence ID" value="OQR98573.1"/>
    <property type="molecule type" value="Genomic_DNA"/>
</dbReference>
<gene>
    <name evidence="7" type="ORF">ACHHYP_08329</name>
</gene>
<feature type="coiled-coil region" evidence="5">
    <location>
        <begin position="44"/>
        <end position="106"/>
    </location>
</feature>
<evidence type="ECO:0000259" key="6">
    <source>
        <dbReference type="Pfam" id="PF15469"/>
    </source>
</evidence>
<keyword evidence="2 4" id="KW-0813">Transport</keyword>
<dbReference type="InterPro" id="IPR029175">
    <property type="entry name" value="EXOC2/Sec5"/>
</dbReference>
<name>A0A1V9ZKQ3_ACHHY</name>